<dbReference type="InterPro" id="IPR052188">
    <property type="entry name" value="Ni-pincer_cofactor_biosynth"/>
</dbReference>
<protein>
    <submittedName>
        <fullName evidence="3">GMP synthase subunit B</fullName>
    </submittedName>
</protein>
<comment type="caution">
    <text evidence="3">The sequence shown here is derived from an EMBL/GenBank/DDBJ whole genome shotgun (WGS) entry which is preliminary data.</text>
</comment>
<sequence>MINDNKYLKLVNYMKDLGKAAVAFSGGVDSTFLLKAAQEAIGDKVIGITVKSPYIPESEIKDVNAIIDKLGVKHFFLELPIIDEIKYNPKDRCYICKKNIFKEIIKLAKTNGIHHVLDGTNVDDTKDYRPGMRALEELNVKSPLKELNITKEEIRKFSKELNLPTWNKPSYACLLSRLPYDTKININELKKVEKSEDYLHSIGFKEARVRSYNDMARIEVNKKDISKFLNEDFIEDVVSNLKSYGYRYIALDLEGYRMGSMNAVIKDGN</sequence>
<reference evidence="3 4" key="1">
    <citation type="submission" date="2018-03" db="EMBL/GenBank/DDBJ databases">
        <title>Genome sequence of Clostridium liquoris DSM 100320.</title>
        <authorList>
            <person name="Poehlein A."/>
            <person name="Daniel R."/>
        </authorList>
    </citation>
    <scope>NUCLEOTIDE SEQUENCE [LARGE SCALE GENOMIC DNA]</scope>
    <source>
        <strain evidence="3 4">DSM 100320</strain>
    </source>
</reference>
<dbReference type="InterPro" id="IPR005232">
    <property type="entry name" value="LarE"/>
</dbReference>
<dbReference type="Pfam" id="PF02540">
    <property type="entry name" value="NAD_synthase"/>
    <property type="match status" value="1"/>
</dbReference>
<dbReference type="EMBL" id="PVXO01000038">
    <property type="protein sequence ID" value="PRR78665.1"/>
    <property type="molecule type" value="Genomic_DNA"/>
</dbReference>
<dbReference type="NCBIfam" id="TIGR00268">
    <property type="entry name" value="ATP-dependent sacrificial sulfur transferase LarE"/>
    <property type="match status" value="1"/>
</dbReference>
<evidence type="ECO:0000313" key="4">
    <source>
        <dbReference type="Proteomes" id="UP000239706"/>
    </source>
</evidence>
<proteinExistence type="predicted"/>
<evidence type="ECO:0000256" key="1">
    <source>
        <dbReference type="PIRSR" id="PIRSR006661-1"/>
    </source>
</evidence>
<gene>
    <name evidence="3" type="ORF">CLLI_14390</name>
</gene>
<dbReference type="GO" id="GO:0006163">
    <property type="term" value="P:purine nucleotide metabolic process"/>
    <property type="evidence" value="ECO:0007669"/>
    <property type="project" value="UniProtKB-ARBA"/>
</dbReference>
<dbReference type="PANTHER" id="PTHR43169:SF2">
    <property type="entry name" value="NAD_GMP SYNTHASE DOMAIN-CONTAINING PROTEIN"/>
    <property type="match status" value="1"/>
</dbReference>
<dbReference type="PIRSF" id="PIRSF006661">
    <property type="entry name" value="PP-lp_UCP006661"/>
    <property type="match status" value="1"/>
</dbReference>
<dbReference type="RefSeq" id="WP_106063556.1">
    <property type="nucleotide sequence ID" value="NZ_PVXO01000038.1"/>
</dbReference>
<accession>A0A2T0B454</accession>
<dbReference type="PANTHER" id="PTHR43169">
    <property type="entry name" value="EXSB FAMILY PROTEIN"/>
    <property type="match status" value="1"/>
</dbReference>
<dbReference type="SUPFAM" id="SSF52402">
    <property type="entry name" value="Adenine nucleotide alpha hydrolases-like"/>
    <property type="match status" value="1"/>
</dbReference>
<dbReference type="GO" id="GO:0016783">
    <property type="term" value="F:sulfurtransferase activity"/>
    <property type="evidence" value="ECO:0007669"/>
    <property type="project" value="InterPro"/>
</dbReference>
<dbReference type="OrthoDB" id="9776919at2"/>
<feature type="active site" description="Nucleophile and sulfur donor" evidence="1">
    <location>
        <position position="173"/>
    </location>
</feature>
<dbReference type="InterPro" id="IPR014729">
    <property type="entry name" value="Rossmann-like_a/b/a_fold"/>
</dbReference>
<dbReference type="Proteomes" id="UP000239706">
    <property type="component" value="Unassembled WGS sequence"/>
</dbReference>
<feature type="domain" description="NAD/GMP synthase" evidence="2">
    <location>
        <begin position="19"/>
        <end position="79"/>
    </location>
</feature>
<evidence type="ECO:0000259" key="2">
    <source>
        <dbReference type="Pfam" id="PF02540"/>
    </source>
</evidence>
<keyword evidence="4" id="KW-1185">Reference proteome</keyword>
<dbReference type="AlphaFoldDB" id="A0A2T0B454"/>
<dbReference type="InterPro" id="IPR022310">
    <property type="entry name" value="NAD/GMP_synthase"/>
</dbReference>
<name>A0A2T0B454_9CLOT</name>
<organism evidence="3 4">
    <name type="scientific">Clostridium liquoris</name>
    <dbReference type="NCBI Taxonomy" id="1289519"/>
    <lineage>
        <taxon>Bacteria</taxon>
        <taxon>Bacillati</taxon>
        <taxon>Bacillota</taxon>
        <taxon>Clostridia</taxon>
        <taxon>Eubacteriales</taxon>
        <taxon>Clostridiaceae</taxon>
        <taxon>Clostridium</taxon>
    </lineage>
</organism>
<dbReference type="Gene3D" id="3.40.50.620">
    <property type="entry name" value="HUPs"/>
    <property type="match status" value="1"/>
</dbReference>
<dbReference type="CDD" id="cd01990">
    <property type="entry name" value="LarE-like"/>
    <property type="match status" value="1"/>
</dbReference>
<evidence type="ECO:0000313" key="3">
    <source>
        <dbReference type="EMBL" id="PRR78665.1"/>
    </source>
</evidence>